<dbReference type="InterPro" id="IPR000673">
    <property type="entry name" value="Sig_transdc_resp-reg_Me-estase"/>
</dbReference>
<evidence type="ECO:0000256" key="3">
    <source>
        <dbReference type="ARBA" id="ARBA00048267"/>
    </source>
</evidence>
<dbReference type="Gene3D" id="3.40.50.180">
    <property type="entry name" value="Methylesterase CheB, C-terminal domain"/>
    <property type="match status" value="1"/>
</dbReference>
<dbReference type="Gene3D" id="3.40.50.2300">
    <property type="match status" value="1"/>
</dbReference>
<evidence type="ECO:0000259" key="8">
    <source>
        <dbReference type="PROSITE" id="PS50122"/>
    </source>
</evidence>
<dbReference type="EC" id="3.1.1.61" evidence="4"/>
<dbReference type="GO" id="GO:0000156">
    <property type="term" value="F:phosphorelay response regulator activity"/>
    <property type="evidence" value="ECO:0007669"/>
    <property type="project" value="InterPro"/>
</dbReference>
<feature type="modified residue" description="4-aspartylphosphate" evidence="4 6">
    <location>
        <position position="67"/>
    </location>
</feature>
<feature type="domain" description="CheB-type methylesterase" evidence="8">
    <location>
        <begin position="163"/>
        <end position="366"/>
    </location>
</feature>
<reference evidence="10" key="1">
    <citation type="journal article" date="2011" name="J. Bacteriol.">
        <title>Genome sequences of eight morphologically diverse alphaproteobacteria.</title>
        <authorList>
            <consortium name="US DOE Joint Genome Institute"/>
            <person name="Brown P.J."/>
            <person name="Kysela D.T."/>
            <person name="Buechlein A."/>
            <person name="Hemmerich C."/>
            <person name="Brun Y.V."/>
        </authorList>
    </citation>
    <scope>NUCLEOTIDE SEQUENCE [LARGE SCALE GENOMIC DNA]</scope>
    <source>
        <strain evidence="10">ATCC 49814 / DSM 5838 / IFAM 1418</strain>
    </source>
</reference>
<feature type="active site" evidence="4 5">
    <location>
        <position position="185"/>
    </location>
</feature>
<dbReference type="CDD" id="cd17541">
    <property type="entry name" value="REC_CheB-like"/>
    <property type="match status" value="1"/>
</dbReference>
<evidence type="ECO:0000256" key="5">
    <source>
        <dbReference type="PROSITE-ProRule" id="PRU00050"/>
    </source>
</evidence>
<dbReference type="PROSITE" id="PS50110">
    <property type="entry name" value="RESPONSE_REGULATORY"/>
    <property type="match status" value="1"/>
</dbReference>
<dbReference type="InterPro" id="IPR008248">
    <property type="entry name" value="CheB-like"/>
</dbReference>
<keyword evidence="2 4" id="KW-0378">Hydrolase</keyword>
<evidence type="ECO:0000259" key="7">
    <source>
        <dbReference type="PROSITE" id="PS50110"/>
    </source>
</evidence>
<keyword evidence="10" id="KW-1185">Reference proteome</keyword>
<comment type="domain">
    <text evidence="4">Contains a C-terminal catalytic domain, and an N-terminal region which modulates catalytic activity.</text>
</comment>
<sequence>MVNAFATNRSYGQTIRVMVVDDSAVVRGLTKRWLEVENDIEIVAVSTDGLRAVSDVVAAKPDVIILDVEMPRMDGLTALPQLLKLAPHARIIMASTLTREGATTTLRAMSLGAADYISKPEATGLGGATAYQKDLIAKVRALGGAAQAAANPARRAPLPPPRPRPALAASKSAIFRPRAVLVGSSTGGPQALQNFLGPIANSIKAPIFIVQHMPATFTTILAEKLTQVTGRKCIEPQNGDLVQPDHIYLAPGNWHMRIEKQGVGQVIKLDQSPQVNFCRPSVDPLFQSGVEVFGGSVLSVVLTGMGHDGRDGAKLISEAGGRVIVQDEASSVVWGMPGAIAQAGWADEIKPIPELGKLTLKYMNGVA</sequence>
<comment type="PTM">
    <text evidence="4">Phosphorylated by CheA. Phosphorylation of the N-terminal regulatory domain activates the methylesterase activity.</text>
</comment>
<comment type="similarity">
    <text evidence="4">Belongs to the CheB family.</text>
</comment>
<dbReference type="CDD" id="cd16432">
    <property type="entry name" value="CheB_Rec"/>
    <property type="match status" value="1"/>
</dbReference>
<dbReference type="AlphaFoldDB" id="C6XL21"/>
<evidence type="ECO:0000256" key="4">
    <source>
        <dbReference type="HAMAP-Rule" id="MF_00099"/>
    </source>
</evidence>
<dbReference type="EC" id="3.5.1.44" evidence="4"/>
<dbReference type="HAMAP" id="MF_00099">
    <property type="entry name" value="CheB_chemtxs"/>
    <property type="match status" value="1"/>
</dbReference>
<dbReference type="InterPro" id="IPR001789">
    <property type="entry name" value="Sig_transdc_resp-reg_receiver"/>
</dbReference>
<dbReference type="STRING" id="582402.Hbal_0148"/>
<dbReference type="NCBIfam" id="NF001965">
    <property type="entry name" value="PRK00742.1"/>
    <property type="match status" value="1"/>
</dbReference>
<protein>
    <recommendedName>
        <fullName evidence="4">Protein-glutamate methylesterase/protein-glutamine glutaminase</fullName>
        <ecNumber evidence="4">3.1.1.61</ecNumber>
        <ecNumber evidence="4">3.5.1.44</ecNumber>
    </recommendedName>
</protein>
<dbReference type="PANTHER" id="PTHR42872">
    <property type="entry name" value="PROTEIN-GLUTAMATE METHYLESTERASE/PROTEIN-GLUTAMINE GLUTAMINASE"/>
    <property type="match status" value="1"/>
</dbReference>
<gene>
    <name evidence="4" type="primary">cheB</name>
    <name evidence="9" type="ordered locus">Hbal_0148</name>
</gene>
<dbReference type="Pfam" id="PF00072">
    <property type="entry name" value="Response_reg"/>
    <property type="match status" value="1"/>
</dbReference>
<evidence type="ECO:0000313" key="10">
    <source>
        <dbReference type="Proteomes" id="UP000002745"/>
    </source>
</evidence>
<proteinExistence type="inferred from homology"/>
<comment type="catalytic activity">
    <reaction evidence="3 4">
        <text>[protein]-L-glutamate 5-O-methyl ester + H2O = L-glutamyl-[protein] + methanol + H(+)</text>
        <dbReference type="Rhea" id="RHEA:23236"/>
        <dbReference type="Rhea" id="RHEA-COMP:10208"/>
        <dbReference type="Rhea" id="RHEA-COMP:10311"/>
        <dbReference type="ChEBI" id="CHEBI:15377"/>
        <dbReference type="ChEBI" id="CHEBI:15378"/>
        <dbReference type="ChEBI" id="CHEBI:17790"/>
        <dbReference type="ChEBI" id="CHEBI:29973"/>
        <dbReference type="ChEBI" id="CHEBI:82795"/>
        <dbReference type="EC" id="3.1.1.61"/>
    </reaction>
</comment>
<accession>C6XL21</accession>
<dbReference type="KEGG" id="hba:Hbal_0148"/>
<dbReference type="InterPro" id="IPR035909">
    <property type="entry name" value="CheB_C"/>
</dbReference>
<dbReference type="eggNOG" id="COG2201">
    <property type="taxonomic scope" value="Bacteria"/>
</dbReference>
<evidence type="ECO:0000256" key="6">
    <source>
        <dbReference type="PROSITE-ProRule" id="PRU00169"/>
    </source>
</evidence>
<dbReference type="RefSeq" id="WP_012778008.1">
    <property type="nucleotide sequence ID" value="NC_012982.1"/>
</dbReference>
<feature type="active site" evidence="4 5">
    <location>
        <position position="212"/>
    </location>
</feature>
<feature type="active site" evidence="4 5">
    <location>
        <position position="308"/>
    </location>
</feature>
<dbReference type="PIRSF" id="PIRSF000876">
    <property type="entry name" value="RR_chemtxs_CheB"/>
    <property type="match status" value="1"/>
</dbReference>
<keyword evidence="4" id="KW-0963">Cytoplasm</keyword>
<dbReference type="GO" id="GO:0006935">
    <property type="term" value="P:chemotaxis"/>
    <property type="evidence" value="ECO:0007669"/>
    <property type="project" value="UniProtKB-UniRule"/>
</dbReference>
<dbReference type="GO" id="GO:0005737">
    <property type="term" value="C:cytoplasm"/>
    <property type="evidence" value="ECO:0007669"/>
    <property type="project" value="UniProtKB-SubCell"/>
</dbReference>
<organism evidence="9 10">
    <name type="scientific">Hirschia baltica (strain ATCC 49814 / DSM 5838 / IFAM 1418)</name>
    <dbReference type="NCBI Taxonomy" id="582402"/>
    <lineage>
        <taxon>Bacteria</taxon>
        <taxon>Pseudomonadati</taxon>
        <taxon>Pseudomonadota</taxon>
        <taxon>Alphaproteobacteria</taxon>
        <taxon>Hyphomonadales</taxon>
        <taxon>Hyphomonadaceae</taxon>
        <taxon>Hirschia</taxon>
    </lineage>
</organism>
<name>C6XL21_HIRBI</name>
<dbReference type="Proteomes" id="UP000002745">
    <property type="component" value="Chromosome"/>
</dbReference>
<dbReference type="GO" id="GO:0050568">
    <property type="term" value="F:protein-glutamine glutaminase activity"/>
    <property type="evidence" value="ECO:0007669"/>
    <property type="project" value="UniProtKB-UniRule"/>
</dbReference>
<dbReference type="EMBL" id="CP001678">
    <property type="protein sequence ID" value="ACT57850.1"/>
    <property type="molecule type" value="Genomic_DNA"/>
</dbReference>
<dbReference type="SUPFAM" id="SSF52172">
    <property type="entry name" value="CheY-like"/>
    <property type="match status" value="1"/>
</dbReference>
<comment type="catalytic activity">
    <reaction evidence="4">
        <text>L-glutaminyl-[protein] + H2O = L-glutamyl-[protein] + NH4(+)</text>
        <dbReference type="Rhea" id="RHEA:16441"/>
        <dbReference type="Rhea" id="RHEA-COMP:10207"/>
        <dbReference type="Rhea" id="RHEA-COMP:10208"/>
        <dbReference type="ChEBI" id="CHEBI:15377"/>
        <dbReference type="ChEBI" id="CHEBI:28938"/>
        <dbReference type="ChEBI" id="CHEBI:29973"/>
        <dbReference type="ChEBI" id="CHEBI:30011"/>
        <dbReference type="EC" id="3.5.1.44"/>
    </reaction>
</comment>
<evidence type="ECO:0000313" key="9">
    <source>
        <dbReference type="EMBL" id="ACT57850.1"/>
    </source>
</evidence>
<evidence type="ECO:0000256" key="2">
    <source>
        <dbReference type="ARBA" id="ARBA00022801"/>
    </source>
</evidence>
<keyword evidence="1 4" id="KW-0145">Chemotaxis</keyword>
<dbReference type="PROSITE" id="PS50122">
    <property type="entry name" value="CHEB"/>
    <property type="match status" value="1"/>
</dbReference>
<dbReference type="OrthoDB" id="9793421at2"/>
<dbReference type="SUPFAM" id="SSF52738">
    <property type="entry name" value="Methylesterase CheB, C-terminal domain"/>
    <property type="match status" value="1"/>
</dbReference>
<dbReference type="InterPro" id="IPR011006">
    <property type="entry name" value="CheY-like_superfamily"/>
</dbReference>
<dbReference type="GO" id="GO:0008984">
    <property type="term" value="F:protein-glutamate methylesterase activity"/>
    <property type="evidence" value="ECO:0007669"/>
    <property type="project" value="UniProtKB-UniRule"/>
</dbReference>
<dbReference type="SMART" id="SM00448">
    <property type="entry name" value="REC"/>
    <property type="match status" value="1"/>
</dbReference>
<evidence type="ECO:0000256" key="1">
    <source>
        <dbReference type="ARBA" id="ARBA00022500"/>
    </source>
</evidence>
<dbReference type="PANTHER" id="PTHR42872:SF3">
    <property type="entry name" value="PROTEIN-GLUTAMATE METHYLESTERASE_PROTEIN-GLUTAMINE GLUTAMINASE 1"/>
    <property type="match status" value="1"/>
</dbReference>
<comment type="function">
    <text evidence="4">Involved in chemotaxis. Part of a chemotaxis signal transduction system that modulates chemotaxis in response to various stimuli. Catalyzes the demethylation of specific methylglutamate residues introduced into the chemoreceptors (methyl-accepting chemotaxis proteins or MCP) by CheR. Also mediates the irreversible deamidation of specific glutamine residues to glutamic acid.</text>
</comment>
<comment type="subcellular location">
    <subcellularLocation>
        <location evidence="4">Cytoplasm</location>
    </subcellularLocation>
</comment>
<dbReference type="Pfam" id="PF01339">
    <property type="entry name" value="CheB_methylest"/>
    <property type="match status" value="1"/>
</dbReference>
<dbReference type="HOGENOM" id="CLU_000445_51_0_5"/>
<feature type="domain" description="Response regulatory" evidence="7">
    <location>
        <begin position="16"/>
        <end position="134"/>
    </location>
</feature>
<keyword evidence="4 6" id="KW-0597">Phosphoprotein</keyword>